<dbReference type="PANTHER" id="PTHR11138">
    <property type="entry name" value="METHIONYL-TRNA FORMYLTRANSFERASE"/>
    <property type="match status" value="1"/>
</dbReference>
<evidence type="ECO:0000313" key="2">
    <source>
        <dbReference type="EMBL" id="PDS24628.1"/>
    </source>
</evidence>
<dbReference type="AlphaFoldDB" id="A0A2H3KDH0"/>
<dbReference type="Gene3D" id="3.40.50.12230">
    <property type="match status" value="1"/>
</dbReference>
<evidence type="ECO:0000313" key="3">
    <source>
        <dbReference type="Proteomes" id="UP000220828"/>
    </source>
</evidence>
<dbReference type="SUPFAM" id="SSF53328">
    <property type="entry name" value="Formyltransferase"/>
    <property type="match status" value="1"/>
</dbReference>
<dbReference type="InterPro" id="IPR002376">
    <property type="entry name" value="Formyl_transf_N"/>
</dbReference>
<evidence type="ECO:0000259" key="1">
    <source>
        <dbReference type="Pfam" id="PF00551"/>
    </source>
</evidence>
<dbReference type="InterPro" id="IPR036477">
    <property type="entry name" value="Formyl_transf_N_sf"/>
</dbReference>
<dbReference type="GO" id="GO:0004479">
    <property type="term" value="F:methionyl-tRNA formyltransferase activity"/>
    <property type="evidence" value="ECO:0007669"/>
    <property type="project" value="TreeGrafter"/>
</dbReference>
<dbReference type="RefSeq" id="WP_097554056.1">
    <property type="nucleotide sequence ID" value="NZ_PCMW01000040.1"/>
</dbReference>
<gene>
    <name evidence="2" type="ORF">B0A77_07575</name>
</gene>
<sequence length="260" mass="29832">MKIIILTSSTTGVAAHHLPYLLEHQEIDVAMVVVSKGILQKKQSFFKNKLKKIFKIGILGSMNGLRMRKWYSSNTQKYHKIIPLDVFCKAKNIPFFEVDVTNSEQTMQLFRNSGADLGISLGNGFISKRVFSIPRFGMINIHHEILPDYQNAQSVIWQIYNRSKNSGFTIHQIDSKIDTGAIIYQEKVPIIFKSSLKDTVTHTLCEIENKSALGLLKVLKNFDYYFNNKTPQGAGNHYTTPSIRQYFVIYKNYLQLKKSE</sequence>
<dbReference type="GO" id="GO:0005829">
    <property type="term" value="C:cytosol"/>
    <property type="evidence" value="ECO:0007669"/>
    <property type="project" value="TreeGrafter"/>
</dbReference>
<name>A0A2H3KDH0_9FLAO</name>
<proteinExistence type="predicted"/>
<organism evidence="2 3">
    <name type="scientific">Flavobacterium branchiophilum</name>
    <dbReference type="NCBI Taxonomy" id="55197"/>
    <lineage>
        <taxon>Bacteria</taxon>
        <taxon>Pseudomonadati</taxon>
        <taxon>Bacteroidota</taxon>
        <taxon>Flavobacteriia</taxon>
        <taxon>Flavobacteriales</taxon>
        <taxon>Flavobacteriaceae</taxon>
        <taxon>Flavobacterium</taxon>
    </lineage>
</organism>
<comment type="caution">
    <text evidence="2">The sequence shown here is derived from an EMBL/GenBank/DDBJ whole genome shotgun (WGS) entry which is preliminary data.</text>
</comment>
<dbReference type="Proteomes" id="UP000220828">
    <property type="component" value="Unassembled WGS sequence"/>
</dbReference>
<reference evidence="2 3" key="1">
    <citation type="submission" date="2017-09" db="EMBL/GenBank/DDBJ databases">
        <title>Whole genomes of Flavobacteriaceae.</title>
        <authorList>
            <person name="Stine C."/>
            <person name="Li C."/>
            <person name="Tadesse D."/>
        </authorList>
    </citation>
    <scope>NUCLEOTIDE SEQUENCE [LARGE SCALE GENOMIC DNA]</scope>
    <source>
        <strain evidence="2 3">ATCC 35036</strain>
    </source>
</reference>
<dbReference type="EMBL" id="PCMW01000040">
    <property type="protein sequence ID" value="PDS24628.1"/>
    <property type="molecule type" value="Genomic_DNA"/>
</dbReference>
<accession>A0A2H3KDH0</accession>
<protein>
    <recommendedName>
        <fullName evidence="1">Formyl transferase N-terminal domain-containing protein</fullName>
    </recommendedName>
</protein>
<dbReference type="PANTHER" id="PTHR11138:SF5">
    <property type="entry name" value="METHIONYL-TRNA FORMYLTRANSFERASE, MITOCHONDRIAL"/>
    <property type="match status" value="1"/>
</dbReference>
<feature type="domain" description="Formyl transferase N-terminal" evidence="1">
    <location>
        <begin position="82"/>
        <end position="206"/>
    </location>
</feature>
<dbReference type="OrthoDB" id="9802815at2"/>
<dbReference type="Pfam" id="PF00551">
    <property type="entry name" value="Formyl_trans_N"/>
    <property type="match status" value="1"/>
</dbReference>